<accession>C5AY07</accession>
<keyword evidence="1" id="KW-0812">Transmembrane</keyword>
<dbReference type="KEGG" id="mea:Mex_1p1192"/>
<protein>
    <submittedName>
        <fullName evidence="2">Uncharacterized protein</fullName>
    </submittedName>
</protein>
<keyword evidence="3" id="KW-1185">Reference proteome</keyword>
<keyword evidence="1" id="KW-1133">Transmembrane helix</keyword>
<sequence length="108" mass="11696">MRGGVRPESRFRSRRGGWHFGVRLWAQGVDAAAVAASSLRDANNPKPGGRLVGGTALFDISWRGLLPRQGPQRSGPWPAPVILFVPAVLFGMLLHRFTVGRGPVSRKA</sequence>
<organism evidence="2 3">
    <name type="scientific">Methylorubrum extorquens (strain ATCC 14718 / DSM 1338 / JCM 2805 / NCIMB 9133 / AM1)</name>
    <name type="common">Methylobacterium extorquens</name>
    <dbReference type="NCBI Taxonomy" id="272630"/>
    <lineage>
        <taxon>Bacteria</taxon>
        <taxon>Pseudomonadati</taxon>
        <taxon>Pseudomonadota</taxon>
        <taxon>Alphaproteobacteria</taxon>
        <taxon>Hyphomicrobiales</taxon>
        <taxon>Methylobacteriaceae</taxon>
        <taxon>Methylorubrum</taxon>
    </lineage>
</organism>
<reference evidence="2 3" key="1">
    <citation type="journal article" date="2009" name="PLoS ONE">
        <title>Methylobacterium genome sequences: a reference blueprint to investigate microbial metabolism of C1 compounds from natural and industrial sources.</title>
        <authorList>
            <person name="Vuilleumier S."/>
            <person name="Chistoserdova L."/>
            <person name="Lee M.-C."/>
            <person name="Bringel F."/>
            <person name="Lajus A."/>
            <person name="Zhou Y."/>
            <person name="Gourion B."/>
            <person name="Barbe V."/>
            <person name="Chang J."/>
            <person name="Cruveiller S."/>
            <person name="Dossat C."/>
            <person name="Gillett W."/>
            <person name="Gruffaz C."/>
            <person name="Haugen E."/>
            <person name="Hourcade E."/>
            <person name="Levy R."/>
            <person name="Mangenot S."/>
            <person name="Muller E."/>
            <person name="Nadalig T."/>
            <person name="Pagni M."/>
            <person name="Penny C."/>
            <person name="Peyraud R."/>
            <person name="Robinson D.G."/>
            <person name="Roche D."/>
            <person name="Rouy Z."/>
            <person name="Saenampechek C."/>
            <person name="Salvignol G."/>
            <person name="Vallenet D."/>
            <person name="Wu Z."/>
            <person name="Marx C.J."/>
            <person name="Vorholt J.A."/>
            <person name="Olson M.V."/>
            <person name="Kaul R."/>
            <person name="Weissenbach J."/>
            <person name="Medigue C."/>
            <person name="Lidstrom M.E."/>
        </authorList>
    </citation>
    <scope>NUCLEOTIDE SEQUENCE [LARGE SCALE GENOMIC DNA]</scope>
    <source>
        <strain evidence="3">ATCC 14718 / DSM 1338 / JCM 2805 / NCIMB 9133 / AM1</strain>
    </source>
</reference>
<proteinExistence type="predicted"/>
<gene>
    <name evidence="2" type="ordered locus">MexAM1_META1p1192</name>
</gene>
<dbReference type="Proteomes" id="UP000009081">
    <property type="component" value="Chromosome"/>
</dbReference>
<dbReference type="EMBL" id="CP001510">
    <property type="protein sequence ID" value="ACS39060.1"/>
    <property type="molecule type" value="Genomic_DNA"/>
</dbReference>
<name>C5AY07_METEA</name>
<feature type="transmembrane region" description="Helical" evidence="1">
    <location>
        <begin position="77"/>
        <end position="97"/>
    </location>
</feature>
<dbReference type="AlphaFoldDB" id="C5AY07"/>
<dbReference type="HOGENOM" id="CLU_2193833_0_0_5"/>
<keyword evidence="1" id="KW-0472">Membrane</keyword>
<evidence type="ECO:0000256" key="1">
    <source>
        <dbReference type="SAM" id="Phobius"/>
    </source>
</evidence>
<evidence type="ECO:0000313" key="3">
    <source>
        <dbReference type="Proteomes" id="UP000009081"/>
    </source>
</evidence>
<evidence type="ECO:0000313" key="2">
    <source>
        <dbReference type="EMBL" id="ACS39060.1"/>
    </source>
</evidence>